<organism evidence="2 3">
    <name type="scientific">Dictyocaulus viviparus</name>
    <name type="common">Bovine lungworm</name>
    <dbReference type="NCBI Taxonomy" id="29172"/>
    <lineage>
        <taxon>Eukaryota</taxon>
        <taxon>Metazoa</taxon>
        <taxon>Ecdysozoa</taxon>
        <taxon>Nematoda</taxon>
        <taxon>Chromadorea</taxon>
        <taxon>Rhabditida</taxon>
        <taxon>Rhabditina</taxon>
        <taxon>Rhabditomorpha</taxon>
        <taxon>Strongyloidea</taxon>
        <taxon>Metastrongylidae</taxon>
        <taxon>Dictyocaulus</taxon>
    </lineage>
</organism>
<evidence type="ECO:0000313" key="2">
    <source>
        <dbReference type="EMBL" id="KJH51704.1"/>
    </source>
</evidence>
<keyword evidence="3" id="KW-1185">Reference proteome</keyword>
<evidence type="ECO:0000313" key="3">
    <source>
        <dbReference type="Proteomes" id="UP000053766"/>
    </source>
</evidence>
<sequence>MAYRHPVFMTPFNSLLVIAYLVALSAEENCIITNQLPTGIDEDFVRYQKVIKFVVKREHTCTPEGIDVEFGYVQNPTSIKEICKNCSDSVICKREKPFQDDKGWVTKTLQSFWKTKKDKLEQKYVKTTF</sequence>
<proteinExistence type="predicted"/>
<protein>
    <submittedName>
        <fullName evidence="2">Uncharacterized protein</fullName>
    </submittedName>
</protein>
<accession>A0A0D8Y6X3</accession>
<feature type="signal peptide" evidence="1">
    <location>
        <begin position="1"/>
        <end position="26"/>
    </location>
</feature>
<name>A0A0D8Y6X3_DICVI</name>
<gene>
    <name evidence="2" type="ORF">DICVIV_02135</name>
</gene>
<dbReference type="Proteomes" id="UP000053766">
    <property type="component" value="Unassembled WGS sequence"/>
</dbReference>
<evidence type="ECO:0000256" key="1">
    <source>
        <dbReference type="SAM" id="SignalP"/>
    </source>
</evidence>
<reference evidence="2 3" key="1">
    <citation type="submission" date="2013-11" db="EMBL/GenBank/DDBJ databases">
        <title>Draft genome of the bovine lungworm Dictyocaulus viviparus.</title>
        <authorList>
            <person name="Mitreva M."/>
        </authorList>
    </citation>
    <scope>NUCLEOTIDE SEQUENCE [LARGE SCALE GENOMIC DNA]</scope>
    <source>
        <strain evidence="2 3">HannoverDv2000</strain>
    </source>
</reference>
<reference evidence="3" key="2">
    <citation type="journal article" date="2016" name="Sci. Rep.">
        <title>Dictyocaulus viviparus genome, variome and transcriptome elucidate lungworm biology and support future intervention.</title>
        <authorList>
            <person name="McNulty S.N."/>
            <person name="Strube C."/>
            <person name="Rosa B.A."/>
            <person name="Martin J.C."/>
            <person name="Tyagi R."/>
            <person name="Choi Y.J."/>
            <person name="Wang Q."/>
            <person name="Hallsworth Pepin K."/>
            <person name="Zhang X."/>
            <person name="Ozersky P."/>
            <person name="Wilson R.K."/>
            <person name="Sternberg P.W."/>
            <person name="Gasser R.B."/>
            <person name="Mitreva M."/>
        </authorList>
    </citation>
    <scope>NUCLEOTIDE SEQUENCE [LARGE SCALE GENOMIC DNA]</scope>
    <source>
        <strain evidence="3">HannoverDv2000</strain>
    </source>
</reference>
<keyword evidence="1" id="KW-0732">Signal</keyword>
<dbReference type="EMBL" id="KN716178">
    <property type="protein sequence ID" value="KJH51704.1"/>
    <property type="molecule type" value="Genomic_DNA"/>
</dbReference>
<feature type="chain" id="PRO_5002336263" evidence="1">
    <location>
        <begin position="27"/>
        <end position="129"/>
    </location>
</feature>
<dbReference type="AlphaFoldDB" id="A0A0D8Y6X3"/>